<sequence>MVTIILVSHGELAQGLKQTATMIIGDSVSIYAVSAFRDEDEPVLEQIKKILTRLDQTTTYILTDILGGSVNNEMLTVVKNYPQIHLITGMNLPLVISLATHSGKMNEEDLAKIIQESQNALIDCKKLLVGSIVEGDEL</sequence>
<dbReference type="PANTHER" id="PTHR33799">
    <property type="entry name" value="PTS PERMEASE-RELATED-RELATED"/>
    <property type="match status" value="1"/>
</dbReference>
<dbReference type="Gene3D" id="3.40.50.510">
    <property type="entry name" value="Phosphotransferase system, mannose-type IIA component"/>
    <property type="match status" value="1"/>
</dbReference>
<keyword evidence="2" id="KW-0813">Transport</keyword>
<comment type="subcellular location">
    <subcellularLocation>
        <location evidence="1">Cytoplasm</location>
    </subcellularLocation>
</comment>
<dbReference type="InterPro" id="IPR033887">
    <property type="entry name" value="PTS_IIA_man"/>
</dbReference>
<evidence type="ECO:0000259" key="8">
    <source>
        <dbReference type="PROSITE" id="PS51096"/>
    </source>
</evidence>
<accession>A0A1L8WQS7</accession>
<evidence type="ECO:0000256" key="1">
    <source>
        <dbReference type="ARBA" id="ARBA00004496"/>
    </source>
</evidence>
<dbReference type="InterPro" id="IPR051471">
    <property type="entry name" value="Bacterial_PTS_sugar_comp"/>
</dbReference>
<evidence type="ECO:0000256" key="6">
    <source>
        <dbReference type="ARBA" id="ARBA00022683"/>
    </source>
</evidence>
<keyword evidence="10" id="KW-1185">Reference proteome</keyword>
<dbReference type="AlphaFoldDB" id="A0A1L8WQS7"/>
<evidence type="ECO:0000313" key="9">
    <source>
        <dbReference type="EMBL" id="OJG83182.1"/>
    </source>
</evidence>
<dbReference type="Pfam" id="PF03610">
    <property type="entry name" value="EIIA-man"/>
    <property type="match status" value="1"/>
</dbReference>
<keyword evidence="5" id="KW-0808">Transferase</keyword>
<dbReference type="SUPFAM" id="SSF53062">
    <property type="entry name" value="PTS system fructose IIA component-like"/>
    <property type="match status" value="1"/>
</dbReference>
<comment type="caution">
    <text evidence="9">The sequence shown here is derived from an EMBL/GenBank/DDBJ whole genome shotgun (WGS) entry which is preliminary data.</text>
</comment>
<evidence type="ECO:0000256" key="2">
    <source>
        <dbReference type="ARBA" id="ARBA00022448"/>
    </source>
</evidence>
<protein>
    <recommendedName>
        <fullName evidence="8">PTS EIIA type-4 domain-containing protein</fullName>
    </recommendedName>
</protein>
<evidence type="ECO:0000256" key="7">
    <source>
        <dbReference type="ARBA" id="ARBA00022777"/>
    </source>
</evidence>
<organism evidence="9 10">
    <name type="scientific">Enterococcus ratti</name>
    <dbReference type="NCBI Taxonomy" id="150033"/>
    <lineage>
        <taxon>Bacteria</taxon>
        <taxon>Bacillati</taxon>
        <taxon>Bacillota</taxon>
        <taxon>Bacilli</taxon>
        <taxon>Lactobacillales</taxon>
        <taxon>Enterococcaceae</taxon>
        <taxon>Enterococcus</taxon>
    </lineage>
</organism>
<dbReference type="STRING" id="150033.RV14_GL001877"/>
<reference evidence="9 10" key="1">
    <citation type="submission" date="2014-12" db="EMBL/GenBank/DDBJ databases">
        <title>Draft genome sequences of 29 type strains of Enterococci.</title>
        <authorList>
            <person name="Zhong Z."/>
            <person name="Sun Z."/>
            <person name="Liu W."/>
            <person name="Zhang W."/>
            <person name="Zhang H."/>
        </authorList>
    </citation>
    <scope>NUCLEOTIDE SEQUENCE [LARGE SCALE GENOMIC DNA]</scope>
    <source>
        <strain evidence="9 10">DSM 15687</strain>
    </source>
</reference>
<evidence type="ECO:0000256" key="5">
    <source>
        <dbReference type="ARBA" id="ARBA00022679"/>
    </source>
</evidence>
<keyword evidence="3" id="KW-0963">Cytoplasm</keyword>
<dbReference type="Proteomes" id="UP000182152">
    <property type="component" value="Unassembled WGS sequence"/>
</dbReference>
<dbReference type="CDD" id="cd00006">
    <property type="entry name" value="PTS_IIA_man"/>
    <property type="match status" value="1"/>
</dbReference>
<dbReference type="PROSITE" id="PS51096">
    <property type="entry name" value="PTS_EIIA_TYPE_4"/>
    <property type="match status" value="1"/>
</dbReference>
<dbReference type="RefSeq" id="WP_071854935.1">
    <property type="nucleotide sequence ID" value="NZ_JBCLRY010000002.1"/>
</dbReference>
<dbReference type="InterPro" id="IPR004701">
    <property type="entry name" value="PTS_EIIA_man-typ"/>
</dbReference>
<dbReference type="PANTHER" id="PTHR33799:SF1">
    <property type="entry name" value="PTS SYSTEM MANNOSE-SPECIFIC EIIAB COMPONENT-RELATED"/>
    <property type="match status" value="1"/>
</dbReference>
<evidence type="ECO:0000313" key="10">
    <source>
        <dbReference type="Proteomes" id="UP000182152"/>
    </source>
</evidence>
<keyword evidence="6" id="KW-0598">Phosphotransferase system</keyword>
<dbReference type="GO" id="GO:0016020">
    <property type="term" value="C:membrane"/>
    <property type="evidence" value="ECO:0007669"/>
    <property type="project" value="InterPro"/>
</dbReference>
<dbReference type="GO" id="GO:0016301">
    <property type="term" value="F:kinase activity"/>
    <property type="evidence" value="ECO:0007669"/>
    <property type="project" value="UniProtKB-KW"/>
</dbReference>
<keyword evidence="4" id="KW-0762">Sugar transport</keyword>
<dbReference type="OrthoDB" id="9799827at2"/>
<evidence type="ECO:0000256" key="3">
    <source>
        <dbReference type="ARBA" id="ARBA00022490"/>
    </source>
</evidence>
<dbReference type="GO" id="GO:0009401">
    <property type="term" value="P:phosphoenolpyruvate-dependent sugar phosphotransferase system"/>
    <property type="evidence" value="ECO:0007669"/>
    <property type="project" value="UniProtKB-KW"/>
</dbReference>
<dbReference type="GO" id="GO:0005737">
    <property type="term" value="C:cytoplasm"/>
    <property type="evidence" value="ECO:0007669"/>
    <property type="project" value="UniProtKB-SubCell"/>
</dbReference>
<gene>
    <name evidence="9" type="ORF">RV14_GL001877</name>
</gene>
<dbReference type="EMBL" id="JXLB01000005">
    <property type="protein sequence ID" value="OJG83182.1"/>
    <property type="molecule type" value="Genomic_DNA"/>
</dbReference>
<dbReference type="InterPro" id="IPR036662">
    <property type="entry name" value="PTS_EIIA_man-typ_sf"/>
</dbReference>
<evidence type="ECO:0000256" key="4">
    <source>
        <dbReference type="ARBA" id="ARBA00022597"/>
    </source>
</evidence>
<keyword evidence="7" id="KW-0418">Kinase</keyword>
<proteinExistence type="predicted"/>
<feature type="domain" description="PTS EIIA type-4" evidence="8">
    <location>
        <begin position="1"/>
        <end position="129"/>
    </location>
</feature>
<name>A0A1L8WQS7_9ENTE</name>